<evidence type="ECO:0000313" key="16">
    <source>
        <dbReference type="EMBL" id="AKN21428.1"/>
    </source>
</evidence>
<evidence type="ECO:0000256" key="5">
    <source>
        <dbReference type="ARBA" id="ARBA00022723"/>
    </source>
</evidence>
<feature type="binding site" evidence="13">
    <location>
        <position position="69"/>
    </location>
    <ligand>
        <name>Na(+)</name>
        <dbReference type="ChEBI" id="CHEBI:29101"/>
        <label>1</label>
    </ligand>
</feature>
<feature type="binding site" evidence="13">
    <location>
        <position position="73"/>
    </location>
    <ligand>
        <name>Na(+)</name>
        <dbReference type="ChEBI" id="CHEBI:29101"/>
        <label>1</label>
    </ligand>
</feature>
<keyword evidence="6" id="KW-0532">Neurotransmitter transport</keyword>
<comment type="subcellular location">
    <subcellularLocation>
        <location evidence="1">Cell membrane</location>
        <topology evidence="1">Multi-pass membrane protein</topology>
    </subcellularLocation>
</comment>
<feature type="transmembrane region" description="Helical" evidence="15">
    <location>
        <begin position="228"/>
        <end position="246"/>
    </location>
</feature>
<evidence type="ECO:0000256" key="12">
    <source>
        <dbReference type="ARBA" id="ARBA00023180"/>
    </source>
</evidence>
<protein>
    <submittedName>
        <fullName evidence="16">Slc6a-8</fullName>
    </submittedName>
</protein>
<feature type="transmembrane region" description="Helical" evidence="15">
    <location>
        <begin position="380"/>
        <end position="406"/>
    </location>
</feature>
<keyword evidence="9 13" id="KW-0915">Sodium</keyword>
<feature type="binding site" evidence="13">
    <location>
        <position position="408"/>
    </location>
    <ligand>
        <name>Na(+)</name>
        <dbReference type="ChEBI" id="CHEBI:29101"/>
        <label>1</label>
    </ligand>
</feature>
<evidence type="ECO:0000256" key="7">
    <source>
        <dbReference type="ARBA" id="ARBA00022847"/>
    </source>
</evidence>
<keyword evidence="10 15" id="KW-0472">Membrane</keyword>
<feature type="binding site" evidence="13">
    <location>
        <position position="68"/>
    </location>
    <ligand>
        <name>Na(+)</name>
        <dbReference type="ChEBI" id="CHEBI:29101"/>
        <label>1</label>
    </ligand>
</feature>
<name>A0A0H3YK12_SCHMD</name>
<evidence type="ECO:0000256" key="3">
    <source>
        <dbReference type="ARBA" id="ARBA00022475"/>
    </source>
</evidence>
<keyword evidence="11 14" id="KW-1015">Disulfide bond</keyword>
<dbReference type="GO" id="GO:0046872">
    <property type="term" value="F:metal ion binding"/>
    <property type="evidence" value="ECO:0007669"/>
    <property type="project" value="UniProtKB-KW"/>
</dbReference>
<evidence type="ECO:0000256" key="11">
    <source>
        <dbReference type="ARBA" id="ARBA00023157"/>
    </source>
</evidence>
<dbReference type="EMBL" id="KT163478">
    <property type="protein sequence ID" value="AKN21428.1"/>
    <property type="molecule type" value="mRNA"/>
</dbReference>
<reference evidence="16" key="1">
    <citation type="journal article" date="2015" name="Elife">
        <title>Stem cells and fluid flow drive cyst formation in an invertebrate excretory organ.</title>
        <authorList>
            <person name="Thi-Kim Vu H."/>
            <person name="Rink J.C."/>
            <person name="McKinney S.A."/>
            <person name="McClain M."/>
            <person name="Lakshmanaperumal N."/>
            <person name="Alexander R."/>
            <person name="Sanchez Alvarado A."/>
        </authorList>
    </citation>
    <scope>NUCLEOTIDE SEQUENCE</scope>
</reference>
<gene>
    <name evidence="16" type="primary">slc6a-8</name>
</gene>
<dbReference type="PANTHER" id="PTHR11616">
    <property type="entry name" value="SODIUM/CHLORIDE DEPENDENT TRANSPORTER"/>
    <property type="match status" value="1"/>
</dbReference>
<evidence type="ECO:0000256" key="1">
    <source>
        <dbReference type="ARBA" id="ARBA00004651"/>
    </source>
</evidence>
<keyword evidence="8 15" id="KW-1133">Transmembrane helix</keyword>
<keyword evidence="4 15" id="KW-0812">Transmembrane</keyword>
<dbReference type="InterPro" id="IPR000175">
    <property type="entry name" value="Na/ntran_symport"/>
</dbReference>
<feature type="binding site" evidence="13">
    <location>
        <position position="311"/>
    </location>
    <ligand>
        <name>Na(+)</name>
        <dbReference type="ChEBI" id="CHEBI:29101"/>
        <label>1</label>
    </ligand>
</feature>
<feature type="binding site" evidence="13">
    <location>
        <position position="411"/>
    </location>
    <ligand>
        <name>Na(+)</name>
        <dbReference type="ChEBI" id="CHEBI:29101"/>
        <label>1</label>
    </ligand>
</feature>
<dbReference type="PROSITE" id="PS50267">
    <property type="entry name" value="NA_NEUROTRAN_SYMP_3"/>
    <property type="match status" value="1"/>
</dbReference>
<keyword evidence="7" id="KW-0769">Symport</keyword>
<keyword evidence="12" id="KW-0325">Glycoprotein</keyword>
<evidence type="ECO:0000256" key="10">
    <source>
        <dbReference type="ARBA" id="ARBA00023136"/>
    </source>
</evidence>
<feature type="transmembrane region" description="Helical" evidence="15">
    <location>
        <begin position="60"/>
        <end position="79"/>
    </location>
</feature>
<keyword evidence="5 13" id="KW-0479">Metal-binding</keyword>
<sequence>MQNIELNESKLIKSHNNINNENPSNCRTIALLAENSDESKNLENHSDPQTRKHWASQLDFLFSIIGFAVDFSNVFRFPYICFQNGGGAFLIPYFVTLLLCALPMFYIELLFGQYMRCGGLTIWKICPLFKGVGYASVLLNFYVALYYNVIIAWSLYYLFVSFSPTLPWTVCDKWWNSENCYFISNYLSLLEKNNNTNMFTDSATEYLENNVLMVNQSSGIGNLGPLKWNMALSLLLLYIIIYLCLFKGVKFLGKAVWVTAILPYVVLAALLIRGVMLEGAVEGIKYFITPNFKMLLKPDVWIAAATQIFFSVGVGFSVHIAYASYNNFHTPVHNNCLIAAAVNSLTSLFSGFVIFAYLGYMSHQMRKPLEKVVNGNLTLIFIVYPLALSTLPGGNFWAVIFFLMLFNLGLDSSVRASIILNFELIYFSSEPLKLY</sequence>
<feature type="disulfide bond" evidence="14">
    <location>
        <begin position="171"/>
        <end position="180"/>
    </location>
</feature>
<evidence type="ECO:0000256" key="13">
    <source>
        <dbReference type="PIRSR" id="PIRSR600175-1"/>
    </source>
</evidence>
<accession>A0A0H3YK12</accession>
<feature type="transmembrane region" description="Helical" evidence="15">
    <location>
        <begin position="91"/>
        <end position="111"/>
    </location>
</feature>
<dbReference type="PRINTS" id="PR00176">
    <property type="entry name" value="NANEUSMPORT"/>
</dbReference>
<dbReference type="GO" id="GO:0005886">
    <property type="term" value="C:plasma membrane"/>
    <property type="evidence" value="ECO:0007669"/>
    <property type="project" value="UniProtKB-SubCell"/>
</dbReference>
<dbReference type="AlphaFoldDB" id="A0A0H3YK12"/>
<dbReference type="InterPro" id="IPR037272">
    <property type="entry name" value="SNS_sf"/>
</dbReference>
<evidence type="ECO:0000256" key="8">
    <source>
        <dbReference type="ARBA" id="ARBA00022989"/>
    </source>
</evidence>
<feature type="transmembrane region" description="Helical" evidence="15">
    <location>
        <begin position="132"/>
        <end position="159"/>
    </location>
</feature>
<dbReference type="PANTHER" id="PTHR11616:SF320">
    <property type="entry name" value="SODIUM-DEPENDENT NORADRENALINE TRANSPORTER"/>
    <property type="match status" value="1"/>
</dbReference>
<evidence type="ECO:0000256" key="9">
    <source>
        <dbReference type="ARBA" id="ARBA00023053"/>
    </source>
</evidence>
<evidence type="ECO:0000256" key="4">
    <source>
        <dbReference type="ARBA" id="ARBA00022692"/>
    </source>
</evidence>
<feature type="binding site" evidence="13">
    <location>
        <position position="66"/>
    </location>
    <ligand>
        <name>Na(+)</name>
        <dbReference type="ChEBI" id="CHEBI:29101"/>
        <label>1</label>
    </ligand>
</feature>
<dbReference type="GO" id="GO:0008504">
    <property type="term" value="F:monoamine transmembrane transporter activity"/>
    <property type="evidence" value="ECO:0007669"/>
    <property type="project" value="UniProtKB-ARBA"/>
</dbReference>
<dbReference type="GO" id="GO:0006836">
    <property type="term" value="P:neurotransmitter transport"/>
    <property type="evidence" value="ECO:0007669"/>
    <property type="project" value="UniProtKB-KW"/>
</dbReference>
<feature type="binding site" evidence="13">
    <location>
        <position position="412"/>
    </location>
    <ligand>
        <name>Na(+)</name>
        <dbReference type="ChEBI" id="CHEBI:29101"/>
        <label>1</label>
    </ligand>
</feature>
<feature type="transmembrane region" description="Helical" evidence="15">
    <location>
        <begin position="255"/>
        <end position="276"/>
    </location>
</feature>
<keyword evidence="2" id="KW-0813">Transport</keyword>
<evidence type="ECO:0000256" key="15">
    <source>
        <dbReference type="SAM" id="Phobius"/>
    </source>
</evidence>
<feature type="binding site" evidence="13">
    <location>
        <position position="343"/>
    </location>
    <ligand>
        <name>Na(+)</name>
        <dbReference type="ChEBI" id="CHEBI:29101"/>
        <label>1</label>
    </ligand>
</feature>
<dbReference type="GO" id="GO:0006865">
    <property type="term" value="P:amino acid transport"/>
    <property type="evidence" value="ECO:0007669"/>
    <property type="project" value="TreeGrafter"/>
</dbReference>
<proteinExistence type="evidence at transcript level"/>
<keyword evidence="3" id="KW-1003">Cell membrane</keyword>
<dbReference type="GO" id="GO:0090493">
    <property type="term" value="P:catecholamine uptake"/>
    <property type="evidence" value="ECO:0007669"/>
    <property type="project" value="UniProtKB-ARBA"/>
</dbReference>
<dbReference type="PROSITE" id="PS00754">
    <property type="entry name" value="NA_NEUROTRAN_SYMP_2"/>
    <property type="match status" value="1"/>
</dbReference>
<evidence type="ECO:0000256" key="14">
    <source>
        <dbReference type="PIRSR" id="PIRSR600175-2"/>
    </source>
</evidence>
<organism evidence="16">
    <name type="scientific">Schmidtea mediterranea</name>
    <name type="common">Freshwater planarian flatworm</name>
    <dbReference type="NCBI Taxonomy" id="79327"/>
    <lineage>
        <taxon>Eukaryota</taxon>
        <taxon>Metazoa</taxon>
        <taxon>Spiralia</taxon>
        <taxon>Lophotrochozoa</taxon>
        <taxon>Platyhelminthes</taxon>
        <taxon>Rhabditophora</taxon>
        <taxon>Seriata</taxon>
        <taxon>Tricladida</taxon>
        <taxon>Continenticola</taxon>
        <taxon>Geoplanoidea</taxon>
        <taxon>Dugesiidae</taxon>
        <taxon>Schmidtea</taxon>
    </lineage>
</organism>
<evidence type="ECO:0000256" key="6">
    <source>
        <dbReference type="ARBA" id="ARBA00022775"/>
    </source>
</evidence>
<evidence type="ECO:0000256" key="2">
    <source>
        <dbReference type="ARBA" id="ARBA00022448"/>
    </source>
</evidence>
<dbReference type="SUPFAM" id="SSF161070">
    <property type="entry name" value="SNF-like"/>
    <property type="match status" value="1"/>
</dbReference>
<feature type="transmembrane region" description="Helical" evidence="15">
    <location>
        <begin position="300"/>
        <end position="325"/>
    </location>
</feature>
<dbReference type="GO" id="GO:0015378">
    <property type="term" value="F:sodium:chloride symporter activity"/>
    <property type="evidence" value="ECO:0007669"/>
    <property type="project" value="UniProtKB-ARBA"/>
</dbReference>
<dbReference type="Pfam" id="PF00209">
    <property type="entry name" value="SNF"/>
    <property type="match status" value="1"/>
</dbReference>
<feature type="transmembrane region" description="Helical" evidence="15">
    <location>
        <begin position="337"/>
        <end position="360"/>
    </location>
</feature>